<reference evidence="5 6" key="1">
    <citation type="submission" date="2023-11" db="EMBL/GenBank/DDBJ databases">
        <title>MicrobeMod: A computational toolkit for identifying prokaryotic methylation and restriction-modification with nanopore sequencing.</title>
        <authorList>
            <person name="Crits-Christoph A."/>
            <person name="Kang S.C."/>
            <person name="Lee H."/>
            <person name="Ostrov N."/>
        </authorList>
    </citation>
    <scope>NUCLEOTIDE SEQUENCE [LARGE SCALE GENOMIC DNA]</scope>
    <source>
        <strain evidence="5 6">ATCC 25935</strain>
    </source>
</reference>
<organism evidence="5 6">
    <name type="scientific">Duganella zoogloeoides</name>
    <dbReference type="NCBI Taxonomy" id="75659"/>
    <lineage>
        <taxon>Bacteria</taxon>
        <taxon>Pseudomonadati</taxon>
        <taxon>Pseudomonadota</taxon>
        <taxon>Betaproteobacteria</taxon>
        <taxon>Burkholderiales</taxon>
        <taxon>Oxalobacteraceae</taxon>
        <taxon>Telluria group</taxon>
        <taxon>Duganella</taxon>
    </lineage>
</organism>
<protein>
    <submittedName>
        <fullName evidence="5">Aspartyl/asparaginyl beta-hydroxylase domain-containing protein</fullName>
    </submittedName>
</protein>
<feature type="domain" description="Aspartyl/asparaginy/proline hydroxylase" evidence="4">
    <location>
        <begin position="242"/>
        <end position="403"/>
    </location>
</feature>
<evidence type="ECO:0000313" key="5">
    <source>
        <dbReference type="EMBL" id="WQH03507.1"/>
    </source>
</evidence>
<dbReference type="InterPro" id="IPR027443">
    <property type="entry name" value="IPNS-like_sf"/>
</dbReference>
<keyword evidence="2" id="KW-0223">Dioxygenase</keyword>
<evidence type="ECO:0000259" key="4">
    <source>
        <dbReference type="Pfam" id="PF05118"/>
    </source>
</evidence>
<dbReference type="Gene3D" id="2.60.120.330">
    <property type="entry name" value="B-lactam Antibiotic, Isopenicillin N Synthase, Chain"/>
    <property type="match status" value="1"/>
</dbReference>
<evidence type="ECO:0000256" key="2">
    <source>
        <dbReference type="ARBA" id="ARBA00022964"/>
    </source>
</evidence>
<dbReference type="Gene3D" id="1.25.40.10">
    <property type="entry name" value="Tetratricopeptide repeat domain"/>
    <property type="match status" value="1"/>
</dbReference>
<keyword evidence="6" id="KW-1185">Reference proteome</keyword>
<dbReference type="InterPro" id="IPR011990">
    <property type="entry name" value="TPR-like_helical_dom_sf"/>
</dbReference>
<sequence length="432" mass="48818">MMHNARLAQPEISILEATAIQATQNGQEEDAARSWSRILELDPAHAPALSALGKRAFRYRDYDTARLAFERLVRANQDDPQSWISLALACQAQKDETAEETAIHNALVADPHNMVALILRAQLLERQGKTHQSATVYGAVKQVAPPLAQLEPGLRSAVEHAEQYVSKYQDSYGKFLDQFLADQYLHYQGEDLRRFRESIDLMVGRKRRYESESMVYHYPGLLPQAFFAREDFPWLDAIEAGTDAIREEFLQVLADEQDFVPYLTYPDDVPHQQFVELNNSPRWSAYHLIENGQPVAAHAARCPQTMALLAQAPQPVQPGRTPSAMFSLLKPKTRIPAHVGVSNVRLVTHLPLIVPPDCGFRVANDTRQWVPGKAWVFDDTIQHEAWNDSEQLRVVLIFDVWHPHLSPAERAMISALSSGISNFRQQDGDFAL</sequence>
<evidence type="ECO:0000256" key="3">
    <source>
        <dbReference type="ARBA" id="ARBA00023002"/>
    </source>
</evidence>
<proteinExistence type="inferred from homology"/>
<dbReference type="RefSeq" id="WP_019921589.1">
    <property type="nucleotide sequence ID" value="NZ_CP140152.1"/>
</dbReference>
<dbReference type="EMBL" id="CP140152">
    <property type="protein sequence ID" value="WQH03507.1"/>
    <property type="molecule type" value="Genomic_DNA"/>
</dbReference>
<dbReference type="PANTHER" id="PTHR46332:SF5">
    <property type="entry name" value="ASPARTATE BETA-HYDROXYLASE DOMAIN CONTAINING 2"/>
    <property type="match status" value="1"/>
</dbReference>
<dbReference type="GeneID" id="43163347"/>
<comment type="similarity">
    <text evidence="1">Belongs to the aspartyl/asparaginyl beta-hydroxylase family.</text>
</comment>
<keyword evidence="3" id="KW-0560">Oxidoreductase</keyword>
<dbReference type="Pfam" id="PF05118">
    <property type="entry name" value="Asp_Arg_Hydrox"/>
    <property type="match status" value="1"/>
</dbReference>
<evidence type="ECO:0000256" key="1">
    <source>
        <dbReference type="ARBA" id="ARBA00007730"/>
    </source>
</evidence>
<dbReference type="PANTHER" id="PTHR46332">
    <property type="entry name" value="ASPARTATE BETA-HYDROXYLASE DOMAIN-CONTAINING PROTEIN 2"/>
    <property type="match status" value="1"/>
</dbReference>
<accession>A0ABZ0XUT8</accession>
<evidence type="ECO:0000313" key="6">
    <source>
        <dbReference type="Proteomes" id="UP001326110"/>
    </source>
</evidence>
<dbReference type="InterPro" id="IPR007803">
    <property type="entry name" value="Asp/Arg/Pro-Hydrxlase"/>
</dbReference>
<gene>
    <name evidence="5" type="ORF">SR858_21005</name>
</gene>
<dbReference type="Proteomes" id="UP001326110">
    <property type="component" value="Chromosome"/>
</dbReference>
<dbReference type="SUPFAM" id="SSF48452">
    <property type="entry name" value="TPR-like"/>
    <property type="match status" value="1"/>
</dbReference>
<name>A0ABZ0XUT8_9BURK</name>
<dbReference type="SUPFAM" id="SSF51197">
    <property type="entry name" value="Clavaminate synthase-like"/>
    <property type="match status" value="1"/>
</dbReference>
<dbReference type="InterPro" id="IPR051821">
    <property type="entry name" value="Asp/Asn_beta-hydroxylase"/>
</dbReference>